<evidence type="ECO:0000256" key="1">
    <source>
        <dbReference type="ARBA" id="ARBA00004141"/>
    </source>
</evidence>
<dbReference type="Pfam" id="PF07690">
    <property type="entry name" value="MFS_1"/>
    <property type="match status" value="1"/>
</dbReference>
<comment type="subcellular location">
    <subcellularLocation>
        <location evidence="1">Membrane</location>
        <topology evidence="1">Multi-pass membrane protein</topology>
    </subcellularLocation>
</comment>
<feature type="transmembrane region" description="Helical" evidence="6">
    <location>
        <begin position="69"/>
        <end position="90"/>
    </location>
</feature>
<dbReference type="PROSITE" id="PS50850">
    <property type="entry name" value="MFS"/>
    <property type="match status" value="1"/>
</dbReference>
<gene>
    <name evidence="8" type="ORF">BDV29DRAFT_2453</name>
</gene>
<evidence type="ECO:0000256" key="5">
    <source>
        <dbReference type="ARBA" id="ARBA00023136"/>
    </source>
</evidence>
<sequence length="202" mass="21714">MPAVTSQFHTSTEFGWYGAGYPLTMCALQPLNGKFSSICSIRSTYLVCFNIFLLGSLVCGVANSSTLFIVGRAVAGAGGSGVVSGGLSIIASVTTREQRPMFTGLITSLYALGTVIAPLIEGAFTTNVAWRWCFLINLPVCAVTVITLVLFFHTHRRHRGPAITRRRSSKKSKRLDLIGCALFIPSTVMALLSLQWGGGKYL</sequence>
<evidence type="ECO:0000256" key="2">
    <source>
        <dbReference type="ARBA" id="ARBA00007520"/>
    </source>
</evidence>
<organism evidence="8 9">
    <name type="scientific">Aspergillus leporis</name>
    <dbReference type="NCBI Taxonomy" id="41062"/>
    <lineage>
        <taxon>Eukaryota</taxon>
        <taxon>Fungi</taxon>
        <taxon>Dikarya</taxon>
        <taxon>Ascomycota</taxon>
        <taxon>Pezizomycotina</taxon>
        <taxon>Eurotiomycetes</taxon>
        <taxon>Eurotiomycetidae</taxon>
        <taxon>Eurotiales</taxon>
        <taxon>Aspergillaceae</taxon>
        <taxon>Aspergillus</taxon>
        <taxon>Aspergillus subgen. Circumdati</taxon>
    </lineage>
</organism>
<reference evidence="8 9" key="1">
    <citation type="submission" date="2019-04" db="EMBL/GenBank/DDBJ databases">
        <title>Friends and foes A comparative genomics study of 23 Aspergillus species from section Flavi.</title>
        <authorList>
            <consortium name="DOE Joint Genome Institute"/>
            <person name="Kjaerbolling I."/>
            <person name="Vesth T."/>
            <person name="Frisvad J.C."/>
            <person name="Nybo J.L."/>
            <person name="Theobald S."/>
            <person name="Kildgaard S."/>
            <person name="Isbrandt T."/>
            <person name="Kuo A."/>
            <person name="Sato A."/>
            <person name="Lyhne E.K."/>
            <person name="Kogle M.E."/>
            <person name="Wiebenga A."/>
            <person name="Kun R.S."/>
            <person name="Lubbers R.J."/>
            <person name="Makela M.R."/>
            <person name="Barry K."/>
            <person name="Chovatia M."/>
            <person name="Clum A."/>
            <person name="Daum C."/>
            <person name="Haridas S."/>
            <person name="He G."/>
            <person name="LaButti K."/>
            <person name="Lipzen A."/>
            <person name="Mondo S."/>
            <person name="Riley R."/>
            <person name="Salamov A."/>
            <person name="Simmons B.A."/>
            <person name="Magnuson J.K."/>
            <person name="Henrissat B."/>
            <person name="Mortensen U.H."/>
            <person name="Larsen T.O."/>
            <person name="Devries R.P."/>
            <person name="Grigoriev I.V."/>
            <person name="Machida M."/>
            <person name="Baker S.E."/>
            <person name="Andersen M.R."/>
        </authorList>
    </citation>
    <scope>NUCLEOTIDE SEQUENCE [LARGE SCALE GENOMIC DNA]</scope>
    <source>
        <strain evidence="8 9">CBS 151.66</strain>
    </source>
</reference>
<dbReference type="GO" id="GO:0022857">
    <property type="term" value="F:transmembrane transporter activity"/>
    <property type="evidence" value="ECO:0007669"/>
    <property type="project" value="InterPro"/>
</dbReference>
<dbReference type="Gene3D" id="1.20.1720.10">
    <property type="entry name" value="Multidrug resistance protein D"/>
    <property type="match status" value="1"/>
</dbReference>
<accession>A0A5N5XCB9</accession>
<dbReference type="EMBL" id="ML732158">
    <property type="protein sequence ID" value="KAB8078403.1"/>
    <property type="molecule type" value="Genomic_DNA"/>
</dbReference>
<dbReference type="SUPFAM" id="SSF103473">
    <property type="entry name" value="MFS general substrate transporter"/>
    <property type="match status" value="1"/>
</dbReference>
<protein>
    <submittedName>
        <fullName evidence="8">Major facilitator superfamily</fullName>
    </submittedName>
</protein>
<name>A0A5N5XCB9_9EURO</name>
<feature type="transmembrane region" description="Helical" evidence="6">
    <location>
        <begin position="132"/>
        <end position="154"/>
    </location>
</feature>
<dbReference type="AlphaFoldDB" id="A0A5N5XCB9"/>
<evidence type="ECO:0000256" key="6">
    <source>
        <dbReference type="SAM" id="Phobius"/>
    </source>
</evidence>
<feature type="domain" description="Major facilitator superfamily (MFS) profile" evidence="7">
    <location>
        <begin position="1"/>
        <end position="202"/>
    </location>
</feature>
<evidence type="ECO:0000256" key="3">
    <source>
        <dbReference type="ARBA" id="ARBA00022692"/>
    </source>
</evidence>
<dbReference type="Proteomes" id="UP000326565">
    <property type="component" value="Unassembled WGS sequence"/>
</dbReference>
<dbReference type="OrthoDB" id="10021397at2759"/>
<keyword evidence="5 6" id="KW-0472">Membrane</keyword>
<keyword evidence="4 6" id="KW-1133">Transmembrane helix</keyword>
<feature type="transmembrane region" description="Helical" evidence="6">
    <location>
        <begin position="44"/>
        <end position="63"/>
    </location>
</feature>
<feature type="transmembrane region" description="Helical" evidence="6">
    <location>
        <begin position="102"/>
        <end position="120"/>
    </location>
</feature>
<dbReference type="GO" id="GO:0005886">
    <property type="term" value="C:plasma membrane"/>
    <property type="evidence" value="ECO:0007669"/>
    <property type="project" value="TreeGrafter"/>
</dbReference>
<evidence type="ECO:0000313" key="9">
    <source>
        <dbReference type="Proteomes" id="UP000326565"/>
    </source>
</evidence>
<evidence type="ECO:0000256" key="4">
    <source>
        <dbReference type="ARBA" id="ARBA00022989"/>
    </source>
</evidence>
<dbReference type="InterPro" id="IPR036259">
    <property type="entry name" value="MFS_trans_sf"/>
</dbReference>
<dbReference type="PANTHER" id="PTHR23501">
    <property type="entry name" value="MAJOR FACILITATOR SUPERFAMILY"/>
    <property type="match status" value="1"/>
</dbReference>
<proteinExistence type="inferred from homology"/>
<dbReference type="InterPro" id="IPR020846">
    <property type="entry name" value="MFS_dom"/>
</dbReference>
<feature type="transmembrane region" description="Helical" evidence="6">
    <location>
        <begin position="175"/>
        <end position="196"/>
    </location>
</feature>
<dbReference type="PANTHER" id="PTHR23501:SF193">
    <property type="entry name" value="MULTIDRUG TRANSPORTER, PUTATIVE (AFU_ORTHOLOGUE AFUA_8G00940)-RELATED"/>
    <property type="match status" value="1"/>
</dbReference>
<keyword evidence="3 6" id="KW-0812">Transmembrane</keyword>
<evidence type="ECO:0000259" key="7">
    <source>
        <dbReference type="PROSITE" id="PS50850"/>
    </source>
</evidence>
<dbReference type="InterPro" id="IPR011701">
    <property type="entry name" value="MFS"/>
</dbReference>
<comment type="similarity">
    <text evidence="2">Belongs to the major facilitator superfamily. TCR/Tet family.</text>
</comment>
<keyword evidence="9" id="KW-1185">Reference proteome</keyword>
<evidence type="ECO:0000313" key="8">
    <source>
        <dbReference type="EMBL" id="KAB8078403.1"/>
    </source>
</evidence>